<dbReference type="InterPro" id="IPR000424">
    <property type="entry name" value="Primosome_PriB/ssb"/>
</dbReference>
<dbReference type="KEGG" id="lgi:LOTGIDRAFT_232038"/>
<protein>
    <recommendedName>
        <fullName evidence="6">Single-stranded DNA-binding protein</fullName>
    </recommendedName>
</protein>
<dbReference type="InterPro" id="IPR011344">
    <property type="entry name" value="ssDNA-bd"/>
</dbReference>
<dbReference type="PROSITE" id="PS50935">
    <property type="entry name" value="SSB"/>
    <property type="match status" value="1"/>
</dbReference>
<gene>
    <name evidence="4" type="ORF">LOTGIDRAFT_232038</name>
</gene>
<dbReference type="GO" id="GO:0003697">
    <property type="term" value="F:single-stranded DNA binding"/>
    <property type="evidence" value="ECO:0007669"/>
    <property type="project" value="InterPro"/>
</dbReference>
<feature type="compositionally biased region" description="Basic and acidic residues" evidence="3">
    <location>
        <begin position="141"/>
        <end position="158"/>
    </location>
</feature>
<dbReference type="Proteomes" id="UP000030746">
    <property type="component" value="Unassembled WGS sequence"/>
</dbReference>
<evidence type="ECO:0000256" key="2">
    <source>
        <dbReference type="PROSITE-ProRule" id="PRU00252"/>
    </source>
</evidence>
<dbReference type="HOGENOM" id="CLU_1549379_0_0_1"/>
<dbReference type="CDD" id="cd04496">
    <property type="entry name" value="SSB_OBF"/>
    <property type="match status" value="1"/>
</dbReference>
<keyword evidence="5" id="KW-1185">Reference proteome</keyword>
<keyword evidence="1 2" id="KW-0238">DNA-binding</keyword>
<accession>V3ZV46</accession>
<dbReference type="Pfam" id="PF00436">
    <property type="entry name" value="SSB"/>
    <property type="match status" value="1"/>
</dbReference>
<dbReference type="GO" id="GO:0042645">
    <property type="term" value="C:mitochondrial nucleoid"/>
    <property type="evidence" value="ECO:0007669"/>
    <property type="project" value="TreeGrafter"/>
</dbReference>
<organism evidence="4 5">
    <name type="scientific">Lottia gigantea</name>
    <name type="common">Giant owl limpet</name>
    <dbReference type="NCBI Taxonomy" id="225164"/>
    <lineage>
        <taxon>Eukaryota</taxon>
        <taxon>Metazoa</taxon>
        <taxon>Spiralia</taxon>
        <taxon>Lophotrochozoa</taxon>
        <taxon>Mollusca</taxon>
        <taxon>Gastropoda</taxon>
        <taxon>Patellogastropoda</taxon>
        <taxon>Lottioidea</taxon>
        <taxon>Lottiidae</taxon>
        <taxon>Lottia</taxon>
    </lineage>
</organism>
<sequence length="173" mass="19938">MFRQIVNKASRFTNVTSEQLCSFSSSTSKSRRSDLNQVQLMGNVGKTPELKMKGHVSFPLANHSNFKDKNDEFVHRTTWLNVVVSKPYLKDYVTEYIEKGDQIFVTGSIRASSYQDDETERSIQAIYIVADNVISVKSKSRPREYQNTEEHEPFRQEEDSFTSESVEETKSSF</sequence>
<dbReference type="CTD" id="20248792"/>
<dbReference type="NCBIfam" id="TIGR00621">
    <property type="entry name" value="ssb"/>
    <property type="match status" value="1"/>
</dbReference>
<evidence type="ECO:0000313" key="5">
    <source>
        <dbReference type="Proteomes" id="UP000030746"/>
    </source>
</evidence>
<dbReference type="EMBL" id="KB201656">
    <property type="protein sequence ID" value="ESO95338.1"/>
    <property type="molecule type" value="Genomic_DNA"/>
</dbReference>
<proteinExistence type="predicted"/>
<dbReference type="OMA" id="KTQWHRI"/>
<reference evidence="4 5" key="1">
    <citation type="journal article" date="2013" name="Nature">
        <title>Insights into bilaterian evolution from three spiralian genomes.</title>
        <authorList>
            <person name="Simakov O."/>
            <person name="Marletaz F."/>
            <person name="Cho S.J."/>
            <person name="Edsinger-Gonzales E."/>
            <person name="Havlak P."/>
            <person name="Hellsten U."/>
            <person name="Kuo D.H."/>
            <person name="Larsson T."/>
            <person name="Lv J."/>
            <person name="Arendt D."/>
            <person name="Savage R."/>
            <person name="Osoegawa K."/>
            <person name="de Jong P."/>
            <person name="Grimwood J."/>
            <person name="Chapman J.A."/>
            <person name="Shapiro H."/>
            <person name="Aerts A."/>
            <person name="Otillar R.P."/>
            <person name="Terry A.Y."/>
            <person name="Boore J.L."/>
            <person name="Grigoriev I.V."/>
            <person name="Lindberg D.R."/>
            <person name="Seaver E.C."/>
            <person name="Weisblat D.A."/>
            <person name="Putnam N.H."/>
            <person name="Rokhsar D.S."/>
        </authorList>
    </citation>
    <scope>NUCLEOTIDE SEQUENCE [LARGE SCALE GENOMIC DNA]</scope>
</reference>
<evidence type="ECO:0000313" key="4">
    <source>
        <dbReference type="EMBL" id="ESO95338.1"/>
    </source>
</evidence>
<dbReference type="STRING" id="225164.V3ZV46"/>
<name>V3ZV46_LOTGI</name>
<dbReference type="RefSeq" id="XP_009053850.1">
    <property type="nucleotide sequence ID" value="XM_009055602.1"/>
</dbReference>
<dbReference type="PANTHER" id="PTHR10302:SF0">
    <property type="entry name" value="SINGLE-STRANDED DNA-BINDING PROTEIN, MITOCHONDRIAL"/>
    <property type="match status" value="1"/>
</dbReference>
<evidence type="ECO:0000256" key="1">
    <source>
        <dbReference type="ARBA" id="ARBA00023125"/>
    </source>
</evidence>
<evidence type="ECO:0000256" key="3">
    <source>
        <dbReference type="SAM" id="MobiDB-lite"/>
    </source>
</evidence>
<feature type="region of interest" description="Disordered" evidence="3">
    <location>
        <begin position="139"/>
        <end position="173"/>
    </location>
</feature>
<dbReference type="InterPro" id="IPR012340">
    <property type="entry name" value="NA-bd_OB-fold"/>
</dbReference>
<dbReference type="AlphaFoldDB" id="V3ZV46"/>
<dbReference type="GO" id="GO:0006264">
    <property type="term" value="P:mitochondrial DNA replication"/>
    <property type="evidence" value="ECO:0007669"/>
    <property type="project" value="TreeGrafter"/>
</dbReference>
<dbReference type="SUPFAM" id="SSF50249">
    <property type="entry name" value="Nucleic acid-binding proteins"/>
    <property type="match status" value="1"/>
</dbReference>
<dbReference type="Gene3D" id="2.40.50.140">
    <property type="entry name" value="Nucleic acid-binding proteins"/>
    <property type="match status" value="1"/>
</dbReference>
<dbReference type="GeneID" id="20248792"/>
<dbReference type="PANTHER" id="PTHR10302">
    <property type="entry name" value="SINGLE-STRANDED DNA-BINDING PROTEIN"/>
    <property type="match status" value="1"/>
</dbReference>
<evidence type="ECO:0008006" key="6">
    <source>
        <dbReference type="Google" id="ProtNLM"/>
    </source>
</evidence>
<dbReference type="OrthoDB" id="1078367at2759"/>